<dbReference type="RefSeq" id="WP_319954988.1">
    <property type="nucleotide sequence ID" value="NZ_JAXAVX010000008.1"/>
</dbReference>
<evidence type="ECO:0000256" key="1">
    <source>
        <dbReference type="ARBA" id="ARBA00004651"/>
    </source>
</evidence>
<keyword evidence="14" id="KW-0969">Cilium</keyword>
<comment type="caution">
    <text evidence="14">The sequence shown here is derived from an EMBL/GenBank/DDBJ whole genome shotgun (WGS) entry which is preliminary data.</text>
</comment>
<dbReference type="PRINTS" id="PR00950">
    <property type="entry name" value="TYPE3IMSPROT"/>
</dbReference>
<keyword evidence="4 12" id="KW-0813">Transport</keyword>
<name>A0ABU4VLZ2_9ACTN</name>
<dbReference type="InterPro" id="IPR006136">
    <property type="entry name" value="FlhB"/>
</dbReference>
<proteinExistence type="inferred from homology"/>
<reference evidence="14 15" key="1">
    <citation type="submission" date="2023-11" db="EMBL/GenBank/DDBJ databases">
        <authorList>
            <person name="Xu M."/>
            <person name="Jiang T."/>
        </authorList>
    </citation>
    <scope>NUCLEOTIDE SEQUENCE [LARGE SCALE GENOMIC DNA]</scope>
    <source>
        <strain evidence="14 15">SD</strain>
    </source>
</reference>
<keyword evidence="9 12" id="KW-1133">Transmembrane helix</keyword>
<evidence type="ECO:0000256" key="7">
    <source>
        <dbReference type="ARBA" id="ARBA00022795"/>
    </source>
</evidence>
<dbReference type="PANTHER" id="PTHR30531">
    <property type="entry name" value="FLAGELLAR BIOSYNTHETIC PROTEIN FLHB"/>
    <property type="match status" value="1"/>
</dbReference>
<evidence type="ECO:0000313" key="15">
    <source>
        <dbReference type="Proteomes" id="UP001277761"/>
    </source>
</evidence>
<comment type="similarity">
    <text evidence="2 12">Belongs to the type III secretion exporter family.</text>
</comment>
<keyword evidence="6 12" id="KW-0812">Transmembrane</keyword>
<feature type="transmembrane region" description="Helical" evidence="12">
    <location>
        <begin position="30"/>
        <end position="51"/>
    </location>
</feature>
<evidence type="ECO:0000256" key="10">
    <source>
        <dbReference type="ARBA" id="ARBA00023136"/>
    </source>
</evidence>
<feature type="transmembrane region" description="Helical" evidence="12">
    <location>
        <begin position="86"/>
        <end position="109"/>
    </location>
</feature>
<keyword evidence="8 12" id="KW-0653">Protein transport</keyword>
<dbReference type="Proteomes" id="UP001277761">
    <property type="component" value="Unassembled WGS sequence"/>
</dbReference>
<evidence type="ECO:0000256" key="4">
    <source>
        <dbReference type="ARBA" id="ARBA00022448"/>
    </source>
</evidence>
<evidence type="ECO:0000256" key="3">
    <source>
        <dbReference type="ARBA" id="ARBA00021622"/>
    </source>
</evidence>
<comment type="subcellular location">
    <subcellularLocation>
        <location evidence="1">Cell membrane</location>
        <topology evidence="1">Multi-pass membrane protein</topology>
    </subcellularLocation>
</comment>
<keyword evidence="10 12" id="KW-0472">Membrane</keyword>
<dbReference type="InterPro" id="IPR029025">
    <property type="entry name" value="T3SS_substrate_exporter_C"/>
</dbReference>
<evidence type="ECO:0000256" key="12">
    <source>
        <dbReference type="RuleBase" id="RU364091"/>
    </source>
</evidence>
<feature type="region of interest" description="Disordered" evidence="13">
    <location>
        <begin position="230"/>
        <end position="251"/>
    </location>
</feature>
<gene>
    <name evidence="12 14" type="primary">flhB</name>
    <name evidence="14" type="ORF">SK069_14625</name>
</gene>
<dbReference type="EMBL" id="JAXAVX010000008">
    <property type="protein sequence ID" value="MDX8152833.1"/>
    <property type="molecule type" value="Genomic_DNA"/>
</dbReference>
<evidence type="ECO:0000256" key="13">
    <source>
        <dbReference type="SAM" id="MobiDB-lite"/>
    </source>
</evidence>
<keyword evidence="7 12" id="KW-1005">Bacterial flagellum biogenesis</keyword>
<evidence type="ECO:0000256" key="5">
    <source>
        <dbReference type="ARBA" id="ARBA00022475"/>
    </source>
</evidence>
<evidence type="ECO:0000256" key="9">
    <source>
        <dbReference type="ARBA" id="ARBA00022989"/>
    </source>
</evidence>
<feature type="transmembrane region" description="Helical" evidence="12">
    <location>
        <begin position="149"/>
        <end position="168"/>
    </location>
</feature>
<dbReference type="SUPFAM" id="SSF160544">
    <property type="entry name" value="EscU C-terminal domain-like"/>
    <property type="match status" value="1"/>
</dbReference>
<organism evidence="14 15">
    <name type="scientific">Patulibacter brassicae</name>
    <dbReference type="NCBI Taxonomy" id="1705717"/>
    <lineage>
        <taxon>Bacteria</taxon>
        <taxon>Bacillati</taxon>
        <taxon>Actinomycetota</taxon>
        <taxon>Thermoleophilia</taxon>
        <taxon>Solirubrobacterales</taxon>
        <taxon>Patulibacteraceae</taxon>
        <taxon>Patulibacter</taxon>
    </lineage>
</organism>
<protein>
    <recommendedName>
        <fullName evidence="3 12">Flagellar biosynthetic protein FlhB</fullName>
    </recommendedName>
</protein>
<comment type="function">
    <text evidence="12">Required for formation of the rod structure in the basal body of the flagellar apparatus. Together with FliI and FliH, may constitute the export apparatus of flagellin.</text>
</comment>
<sequence length="357" mass="38360">MSDGDKTEEATPKRKEEAREKGQVARSVDLNGAVVLLAGLVTMGATAPGAWSSLQEEMRAGLTATAHADELVTQDAIPRLLTEAGVAIAAILAPIAVAVVVAGVVVNLAQVGLKPSPKALKPDFRKLDPISGAKNVFGPNALVEGAKSLAKLLVVAAVVAAVLLPRIHELLLMTGIGPGELAVELGSTAMTIARNAAIVYLVIGAVDVAWQRKRHAKQLRMSVDEVRREQRQQELPAEVKRQQRQRAAETTRNRMMAAIPTADVVITNPTHFAVALAYDPERAAPTVVAKGQDLIALRIRQTAREHGVQVVENRPLARALHRQVPLGHPIPEELFQAVAEVLAFVYRVDRRRRAKIA</sequence>
<accession>A0ABU4VLZ2</accession>
<evidence type="ECO:0000256" key="8">
    <source>
        <dbReference type="ARBA" id="ARBA00022927"/>
    </source>
</evidence>
<dbReference type="Gene3D" id="3.40.1690.10">
    <property type="entry name" value="secretion proteins EscU"/>
    <property type="match status" value="1"/>
</dbReference>
<evidence type="ECO:0000256" key="11">
    <source>
        <dbReference type="ARBA" id="ARBA00023225"/>
    </source>
</evidence>
<dbReference type="PANTHER" id="PTHR30531:SF12">
    <property type="entry name" value="FLAGELLAR BIOSYNTHETIC PROTEIN FLHB"/>
    <property type="match status" value="1"/>
</dbReference>
<dbReference type="Pfam" id="PF01312">
    <property type="entry name" value="Bac_export_2"/>
    <property type="match status" value="1"/>
</dbReference>
<evidence type="ECO:0000256" key="6">
    <source>
        <dbReference type="ARBA" id="ARBA00022692"/>
    </source>
</evidence>
<keyword evidence="14" id="KW-0966">Cell projection</keyword>
<dbReference type="InterPro" id="IPR006135">
    <property type="entry name" value="T3SS_substrate_exporter"/>
</dbReference>
<feature type="region of interest" description="Disordered" evidence="13">
    <location>
        <begin position="1"/>
        <end position="23"/>
    </location>
</feature>
<evidence type="ECO:0000256" key="2">
    <source>
        <dbReference type="ARBA" id="ARBA00010690"/>
    </source>
</evidence>
<evidence type="ECO:0000313" key="14">
    <source>
        <dbReference type="EMBL" id="MDX8152833.1"/>
    </source>
</evidence>
<feature type="transmembrane region" description="Helical" evidence="12">
    <location>
        <begin position="188"/>
        <end position="210"/>
    </location>
</feature>
<dbReference type="NCBIfam" id="TIGR00328">
    <property type="entry name" value="flhB"/>
    <property type="match status" value="1"/>
</dbReference>
<keyword evidence="14" id="KW-0282">Flagellum</keyword>
<keyword evidence="5 12" id="KW-1003">Cell membrane</keyword>
<keyword evidence="11 12" id="KW-1006">Bacterial flagellum protein export</keyword>
<keyword evidence="15" id="KW-1185">Reference proteome</keyword>